<comment type="cofactor">
    <cofactor evidence="1 4 5">
        <name>pyridoxal 5'-phosphate</name>
        <dbReference type="ChEBI" id="CHEBI:597326"/>
    </cofactor>
</comment>
<dbReference type="STRING" id="590998.Celf_0506"/>
<dbReference type="InterPro" id="IPR000821">
    <property type="entry name" value="Ala_racemase"/>
</dbReference>
<feature type="domain" description="Alanine racemase C-terminal" evidence="7">
    <location>
        <begin position="247"/>
        <end position="374"/>
    </location>
</feature>
<feature type="binding site" evidence="4 6">
    <location>
        <position position="140"/>
    </location>
    <ligand>
        <name>substrate</name>
    </ligand>
</feature>
<dbReference type="SMART" id="SM01005">
    <property type="entry name" value="Ala_racemase_C"/>
    <property type="match status" value="1"/>
</dbReference>
<comment type="similarity">
    <text evidence="4">Belongs to the alanine racemase family.</text>
</comment>
<dbReference type="InterPro" id="IPR001608">
    <property type="entry name" value="Ala_racemase_N"/>
</dbReference>
<dbReference type="GO" id="GO:0009252">
    <property type="term" value="P:peptidoglycan biosynthetic process"/>
    <property type="evidence" value="ECO:0007669"/>
    <property type="project" value="TreeGrafter"/>
</dbReference>
<evidence type="ECO:0000256" key="6">
    <source>
        <dbReference type="PIRSR" id="PIRSR600821-52"/>
    </source>
</evidence>
<comment type="pathway">
    <text evidence="4">Amino-acid biosynthesis; D-alanine biosynthesis; D-alanine from L-alanine: step 1/1.</text>
</comment>
<dbReference type="PRINTS" id="PR00992">
    <property type="entry name" value="ALARACEMASE"/>
</dbReference>
<dbReference type="SUPFAM" id="SSF50621">
    <property type="entry name" value="Alanine racemase C-terminal domain-like"/>
    <property type="match status" value="1"/>
</dbReference>
<dbReference type="InterPro" id="IPR011079">
    <property type="entry name" value="Ala_racemase_C"/>
</dbReference>
<comment type="catalytic activity">
    <reaction evidence="4">
        <text>L-alanine = D-alanine</text>
        <dbReference type="Rhea" id="RHEA:20249"/>
        <dbReference type="ChEBI" id="CHEBI:57416"/>
        <dbReference type="ChEBI" id="CHEBI:57972"/>
        <dbReference type="EC" id="5.1.1.1"/>
    </reaction>
</comment>
<comment type="function">
    <text evidence="4">Catalyzes the interconversion of L-alanine and D-alanine. May also act on other amino acids.</text>
</comment>
<reference evidence="8 9" key="1">
    <citation type="submission" date="2011-04" db="EMBL/GenBank/DDBJ databases">
        <title>Complete sequence of Cellulomonas fimi ATCC 484.</title>
        <authorList>
            <consortium name="US DOE Joint Genome Institute"/>
            <person name="Lucas S."/>
            <person name="Han J."/>
            <person name="Lapidus A."/>
            <person name="Cheng J.-F."/>
            <person name="Goodwin L."/>
            <person name="Pitluck S."/>
            <person name="Peters L."/>
            <person name="Chertkov O."/>
            <person name="Detter J.C."/>
            <person name="Han C."/>
            <person name="Tapia R."/>
            <person name="Land M."/>
            <person name="Hauser L."/>
            <person name="Kyrpides N."/>
            <person name="Ivanova N."/>
            <person name="Ovchinnikova G."/>
            <person name="Pagani I."/>
            <person name="Mead D."/>
            <person name="Brumm P."/>
            <person name="Woyke T."/>
        </authorList>
    </citation>
    <scope>NUCLEOTIDE SEQUENCE [LARGE SCALE GENOMIC DNA]</scope>
    <source>
        <strain evidence="9">ATCC 484 / DSM 20113 / JCM 1341 / NBRC 15513 / NCIMB 8980 / NCTC 7547</strain>
    </source>
</reference>
<accession>F4H889</accession>
<gene>
    <name evidence="8" type="ordered locus">Celf_0506</name>
</gene>
<evidence type="ECO:0000256" key="2">
    <source>
        <dbReference type="ARBA" id="ARBA00022898"/>
    </source>
</evidence>
<sequence>MTTTTLTRPRVSDAAGPRLLVDPAAVAANTRLLAGRARGDLMAVVKADGFGHGAVTVARTALAHGATSLGVTTVAEALALRDAGLRAPVLSWLNPVDADFASAVAAGVELAVPDAAHLRAVLDTAPGARVHLHLDTGLARDGAEPAAWPSLCRLARSAERTGRVRVVGVMGHLACADRPRHPANAEGRSRFAWGVRTARAAGLRPSVRHLAATAATLTDPRSHHTTVRVGAGLVGIDPSGTTRLAWAMSLTAPVVSVRRVRAGTPVGYGHTWTAPRATTLALLPVGYADGLPRAVPGRAEVLLRGRRRPVVGRVSMDQTVVDVGDEPVRPGEVAVLLGPGTGGEPTPEDWADWFDVLPHEVLTGFGPRVARGTVGTSLRDAG</sequence>
<keyword evidence="3 4" id="KW-0413">Isomerase</keyword>
<dbReference type="EC" id="5.1.1.1" evidence="4"/>
<dbReference type="HOGENOM" id="CLU_028393_0_0_11"/>
<evidence type="ECO:0000256" key="5">
    <source>
        <dbReference type="PIRSR" id="PIRSR600821-50"/>
    </source>
</evidence>
<feature type="active site" description="Proton acceptor; specific for L-alanine" evidence="4">
    <location>
        <position position="268"/>
    </location>
</feature>
<organism evidence="8 9">
    <name type="scientific">Cellulomonas fimi (strain ATCC 484 / DSM 20113 / JCM 1341 / CCUG 24087 / LMG 16345 / NBRC 15513 / NCIMB 8980 / NCTC 7547 / NRS-133)</name>
    <dbReference type="NCBI Taxonomy" id="590998"/>
    <lineage>
        <taxon>Bacteria</taxon>
        <taxon>Bacillati</taxon>
        <taxon>Actinomycetota</taxon>
        <taxon>Actinomycetes</taxon>
        <taxon>Micrococcales</taxon>
        <taxon>Cellulomonadaceae</taxon>
        <taxon>Cellulomonas</taxon>
    </lineage>
</organism>
<feature type="modified residue" description="N6-(pyridoxal phosphate)lysine" evidence="4 5">
    <location>
        <position position="46"/>
    </location>
</feature>
<dbReference type="GO" id="GO:0008784">
    <property type="term" value="F:alanine racemase activity"/>
    <property type="evidence" value="ECO:0007669"/>
    <property type="project" value="UniProtKB-UniRule"/>
</dbReference>
<dbReference type="GO" id="GO:0005829">
    <property type="term" value="C:cytosol"/>
    <property type="evidence" value="ECO:0007669"/>
    <property type="project" value="TreeGrafter"/>
</dbReference>
<evidence type="ECO:0000256" key="4">
    <source>
        <dbReference type="HAMAP-Rule" id="MF_01201"/>
    </source>
</evidence>
<evidence type="ECO:0000313" key="9">
    <source>
        <dbReference type="Proteomes" id="UP000008460"/>
    </source>
</evidence>
<proteinExistence type="inferred from homology"/>
<evidence type="ECO:0000313" key="8">
    <source>
        <dbReference type="EMBL" id="AEE44646.1"/>
    </source>
</evidence>
<evidence type="ECO:0000256" key="1">
    <source>
        <dbReference type="ARBA" id="ARBA00001933"/>
    </source>
</evidence>
<dbReference type="Gene3D" id="2.40.37.10">
    <property type="entry name" value="Lyase, Ornithine Decarboxylase, Chain A, domain 1"/>
    <property type="match status" value="1"/>
</dbReference>
<keyword evidence="2 4" id="KW-0663">Pyridoxal phosphate</keyword>
<dbReference type="UniPathway" id="UPA00042">
    <property type="reaction ID" value="UER00497"/>
</dbReference>
<dbReference type="EMBL" id="CP002666">
    <property type="protein sequence ID" value="AEE44646.1"/>
    <property type="molecule type" value="Genomic_DNA"/>
</dbReference>
<dbReference type="InterPro" id="IPR029066">
    <property type="entry name" value="PLP-binding_barrel"/>
</dbReference>
<dbReference type="Proteomes" id="UP000008460">
    <property type="component" value="Chromosome"/>
</dbReference>
<dbReference type="PANTHER" id="PTHR30511:SF0">
    <property type="entry name" value="ALANINE RACEMASE, CATABOLIC-RELATED"/>
    <property type="match status" value="1"/>
</dbReference>
<dbReference type="NCBIfam" id="TIGR00492">
    <property type="entry name" value="alr"/>
    <property type="match status" value="1"/>
</dbReference>
<dbReference type="CDD" id="cd00430">
    <property type="entry name" value="PLPDE_III_AR"/>
    <property type="match status" value="1"/>
</dbReference>
<dbReference type="AlphaFoldDB" id="F4H889"/>
<dbReference type="GO" id="GO:0030632">
    <property type="term" value="P:D-alanine biosynthetic process"/>
    <property type="evidence" value="ECO:0007669"/>
    <property type="project" value="UniProtKB-UniRule"/>
</dbReference>
<feature type="binding site" evidence="4 6">
    <location>
        <position position="316"/>
    </location>
    <ligand>
        <name>substrate</name>
    </ligand>
</feature>
<dbReference type="Gene3D" id="3.20.20.10">
    <property type="entry name" value="Alanine racemase"/>
    <property type="match status" value="1"/>
</dbReference>
<dbReference type="Pfam" id="PF01168">
    <property type="entry name" value="Ala_racemase_N"/>
    <property type="match status" value="1"/>
</dbReference>
<feature type="active site" description="Proton acceptor; specific for D-alanine" evidence="4">
    <location>
        <position position="46"/>
    </location>
</feature>
<protein>
    <recommendedName>
        <fullName evidence="4">Alanine racemase</fullName>
        <ecNumber evidence="4">5.1.1.1</ecNumber>
    </recommendedName>
</protein>
<dbReference type="GO" id="GO:0030170">
    <property type="term" value="F:pyridoxal phosphate binding"/>
    <property type="evidence" value="ECO:0007669"/>
    <property type="project" value="UniProtKB-UniRule"/>
</dbReference>
<dbReference type="Pfam" id="PF00842">
    <property type="entry name" value="Ala_racemase_C"/>
    <property type="match status" value="1"/>
</dbReference>
<dbReference type="SUPFAM" id="SSF51419">
    <property type="entry name" value="PLP-binding barrel"/>
    <property type="match status" value="1"/>
</dbReference>
<dbReference type="RefSeq" id="WP_013769675.1">
    <property type="nucleotide sequence ID" value="NC_015514.1"/>
</dbReference>
<dbReference type="KEGG" id="cfi:Celf_0506"/>
<evidence type="ECO:0000256" key="3">
    <source>
        <dbReference type="ARBA" id="ARBA00023235"/>
    </source>
</evidence>
<dbReference type="eggNOG" id="COG0787">
    <property type="taxonomic scope" value="Bacteria"/>
</dbReference>
<keyword evidence="9" id="KW-1185">Reference proteome</keyword>
<evidence type="ECO:0000259" key="7">
    <source>
        <dbReference type="SMART" id="SM01005"/>
    </source>
</evidence>
<dbReference type="HAMAP" id="MF_01201">
    <property type="entry name" value="Ala_racemase"/>
    <property type="match status" value="1"/>
</dbReference>
<dbReference type="PANTHER" id="PTHR30511">
    <property type="entry name" value="ALANINE RACEMASE"/>
    <property type="match status" value="1"/>
</dbReference>
<name>F4H889_CELFA</name>
<dbReference type="InterPro" id="IPR009006">
    <property type="entry name" value="Ala_racemase/Decarboxylase_C"/>
</dbReference>